<proteinExistence type="predicted"/>
<reference evidence="2" key="1">
    <citation type="submission" date="2017-02" db="EMBL/GenBank/DDBJ databases">
        <authorList>
            <person name="Varghese N."/>
            <person name="Submissions S."/>
        </authorList>
    </citation>
    <scope>NUCLEOTIDE SEQUENCE [LARGE SCALE GENOMIC DNA]</scope>
    <source>
        <strain evidence="2">DSM 22720</strain>
    </source>
</reference>
<accession>A0A1T4V7T5</accession>
<dbReference type="InterPro" id="IPR013783">
    <property type="entry name" value="Ig-like_fold"/>
</dbReference>
<dbReference type="NCBIfam" id="NF032891">
    <property type="entry name" value="tail_200_repeat"/>
    <property type="match status" value="7"/>
</dbReference>
<protein>
    <submittedName>
        <fullName evidence="1">Uncharacterized protein</fullName>
    </submittedName>
</protein>
<dbReference type="RefSeq" id="WP_078753603.1">
    <property type="nucleotide sequence ID" value="NZ_FUXU01000053.1"/>
</dbReference>
<keyword evidence="2" id="KW-1185">Reference proteome</keyword>
<dbReference type="EMBL" id="FUXU01000053">
    <property type="protein sequence ID" value="SKA60973.1"/>
    <property type="molecule type" value="Genomic_DNA"/>
</dbReference>
<evidence type="ECO:0000313" key="2">
    <source>
        <dbReference type="Proteomes" id="UP000190162"/>
    </source>
</evidence>
<organism evidence="1 2">
    <name type="scientific">Enterovibrio nigricans DSM 22720</name>
    <dbReference type="NCBI Taxonomy" id="1121868"/>
    <lineage>
        <taxon>Bacteria</taxon>
        <taxon>Pseudomonadati</taxon>
        <taxon>Pseudomonadota</taxon>
        <taxon>Gammaproteobacteria</taxon>
        <taxon>Vibrionales</taxon>
        <taxon>Vibrionaceae</taxon>
        <taxon>Enterovibrio</taxon>
    </lineage>
</organism>
<dbReference type="Proteomes" id="UP000190162">
    <property type="component" value="Unassembled WGS sequence"/>
</dbReference>
<sequence length="3250" mass="348555">MFFESKVAGINPVTFDNSKFSENSPTRATLTLCLECGDNANKLTDGEWVAYMIAEDLLGNVVTQTTSGAPSFQVRIDSTAPTVDEVEEGGILGGNQNWSPLNLVTPGDGSGLGIVDVWYQQTGGQMTKLEACTDETEHPACIQGVQPNISVRLIAKNFLNAQVRHTFFVEAEDTAFPPNRSRRGHFKFDVDVTGPSIAPFSPWAADAWSGSGFVLGKNFTVKLTKLTDDSGIESLGLYQTEGDVLIKENTFTVDPAGEVLMSVSEVEANTISLGEATTKKLDFYLKATDKKGFETKYVLPPVRIDRDGPNLNLNGYLGGPDEFYYTNTGYTFTLNATDYDGKNLDSVSDDGVNPNTIRYWAYTGEQRPGGDGTTPDGETKRQLVVTANEDSKLEVVAENIRGYQSTKTFLVRVDNDKPTTELTTTYEDGSLVEGSVNRQLDVVFTLTATDVSGVKKPTATYQFEDQAPITLNVEESETLENTWVTTLTKEASAVDGTYQVTFTVEDNVKFMGDVNPNRLIIPEPLMVQRKGVVLTRVSSPSNFDRYESAKSLDVTFDHVGDSRVTKLECWIRENWSSADGVPTTTEDPYEVIDTPSLPYRCLLEGNKTIPKGAMLITRTTAENEAQDVQFHSFRSMDVNGPTVTTSTRLQLTNDHVSIDEQGALQLEIPIDMTDDLAGVDYEVGGETPRPLMMKGRHAVNPLSCTESNEAKNVQCYFRGAYNILTPPVAGTEHDVTISSLLDRVGNPAISQTMTLVVPQGDIVLEITDPADGASISGKVLNVNFRYKLYEHTAVKEYVATVGGKEFSSLSSSGLFEPATCEVEGNSQCPAPLWWRSKFSYELPNDLLNVEGLDVSIAVRDSWNKQQSQDIAINFDNTVPAVTGVSFEPTFAAPGATVSVSASFSEAVSEPTGGLGSAAVTWFPQGDGSDYGNVWRGEVTVDSNLDINVSTVTLKLTDYADKVGNEGDDHETSSLPIQPAITLNPVPMINAKNVTAAPIGGTAQRFTQGKDTLDLLFRDKNNVTVSKTSVVISQSGSWNTNVDLSTLADGQIDVTVNGTNEHNAIADPVTGSFLLDKTGPVLNVGSMKLAPLPPVQGQESTVTLTFSKPVKGVQASLGQESLIFDAPETFKSVWTTKVNTRLQPDSSMLDLTVTADYQDEVGNTGTRVTNSWGVKPVLSVDTIQGDNVINADEAARVVINGTGLGFAVGDDVTIQVRSDKIPSSQIIETVKIRVGGAWSTSTINLAEWEPTPLTITVSGTNDQFQSADEVRVTGVNLDHRLPRVDSVVFNPLHANVGENVETTIIFSKAVTSFEAKLGTNSNITLTDVDKDGITWRGAVKMPAISNVEQVVLSVVNIRDTAGNRGDDVTSYSIPYSPGIQYTDFPIRVNSAGAAELTLRGAFTRVKSASVSLKLQSAADALVSTPESALTFDSADKTWSSAAFDITAFEDGQVNLVFSETVTLENNQTVPVSEFIDPKFFTLDTSVATVIQVDPVSIANDSSGVVNVIFSDAVSTGKGRVTINSKATTLTGTGDRRTATTNSVMTLSPVVEKVSVAISEFESGPGNIVETVTQDLYTNVRWVMTPNRAGKYNKETARNITIFGETTGLSKGKEIIVEASKEGTSLTSERATVNNVGEWSVNFNLSAHNGQIDLVARAQRETVQTSLPLTIEIDAIAPTVTMTPVLSPQMPESEQLVSLMVDFNEKVKSIASASLNNSAINWSTTEPSNRWSGSVTLRDLNKVQVELSINGVEDEVGNVSSTAYTHSYDVKPVVTINPASITPENATALTLQGKALGFGTTSTDKIVVRFVNPESSQEGLVREVRVDGTNRAWALNNLDVSELEEGLWHIEVQGENARRHSSDVVQQEVTLSHTAPELGSATFSKPHAKVGERIDVSLTFNKVVSGIRANLGTESIALTNTSGNTWEGSANVPNVVDTDAVQLTVSDYTDGFGNVGIENTTYLLPYSPEVSFIDFPVRVNLLQGKNLSFGVSFEHVSSASIAMKLVSADNASQTEEKTLSFNSGSGVWSVGPYDLSTFSDGVVNLVFSGEVTIAQGVTVSASDLFTESKSFTYSSAMATVESIVPQTIEQGSAGVVTVTFTQNVIAESASVSIDGRATRLSGSGKVWIATTNDNLFVGANEESVNVEVSGFEFDGMTVEPITQAVATNIAWELGADQNEVYNQVQAQNVTISGTVTGFANNKQVTVVAMQGGNEITSKLSNIQWDGVWGASFDLSALDGPVSIVARAERDGTQHESSPLTITIDSVLPEVVGTPMISPEIPTSNQAVSIAVDFNEQVKAIAEASINGTAVTWTTTEPAQRWEGTASLGELATAEISLHLRGVKDLVDNTTTQQSEFSYAVKPSMTLDPVQITPANATSVTLQGQALGFGATSRDKVTVTFVSVDGRLVGDSREAPIDGTTKRWAINNWDVSSLSEGQWNIEVQAVNDSGVAADVVTQVVSLSHTLPSLQSATFNKQHANVGESVVVTLTFNKAVQNIKALLGTEAVELTNTHENVWIGNTTMPDIAAVDAVPLAVSEYTDSFGNQGVESTAYVLSYSPSVEYLNFPTYVNVEEGRALSFNLALEHVTAASVGLNLVSEDGSTQTGELPFTYDSGTQAWSTAPFDLSAFSSGRVNLVFSGSVTITGGIEVTAQELFTESKSFTYSTVLAEVISVTPLTIKEGVKGEVEMLFSADVTSGTVTINNQETRLTGSGRTWTARTKTALSLASDAETVEVAISGFDYNGFVVEPINVAVETDIEWVLTPNQSEVYNQMTAQQVVINGEVIGLGAGTPIEVVATLNSIEIATQNTTVGYNGSWSVIFNLAEHSGNIELVASADRGGVTHSSGALTIVVDTQAPQILEKPTLTPELSAVGGDITLTIDFDEVVKTISYAQLDGVFVNWTTSAPSQQWIGTVTLNELTNTEVTLSFGALEDMYSNQLLSPAEYTYQVKPVVSLDPVTITPDNFSRLKLQGDAKGFGSEVGDIVTVKFINPTDDQIVITETAVIKPSSKRWILNNLDLTALDEGLWRVEVQGVNNQGLQSALVQSEVNVFKVAPVLESAVFSVEHAEVGEEVTVTATFNKSLLRVQATMGSAPIDFTQQDELTWVSTFTMPNESGVNHVTLNMTDFNDVHGNAGVPNNAYALAYSPTLSFTGFDNQIAVWEDNKVGFEGSFGYVDTAALSLTLVSKVDGSESETKALNYNQSSREWSVGTWNLSNFKTGDVLLSFSGTVTLGDGAVVDAIDFAPANKQFNLR</sequence>
<name>A0A1T4V7T5_9GAMM</name>
<dbReference type="OrthoDB" id="8481600at2"/>
<evidence type="ECO:0000313" key="1">
    <source>
        <dbReference type="EMBL" id="SKA60973.1"/>
    </source>
</evidence>
<gene>
    <name evidence="1" type="ORF">SAMN02745132_03394</name>
</gene>
<dbReference type="Gene3D" id="2.60.40.10">
    <property type="entry name" value="Immunoglobulins"/>
    <property type="match status" value="1"/>
</dbReference>